<dbReference type="SUPFAM" id="SSF54593">
    <property type="entry name" value="Glyoxalase/Bleomycin resistance protein/Dihydroxybiphenyl dioxygenase"/>
    <property type="match status" value="1"/>
</dbReference>
<dbReference type="InterPro" id="IPR052164">
    <property type="entry name" value="Anthracycline_SecMetBiosynth"/>
</dbReference>
<dbReference type="Pfam" id="PF22677">
    <property type="entry name" value="Ble-like_N"/>
    <property type="match status" value="1"/>
</dbReference>
<protein>
    <submittedName>
        <fullName evidence="2">VOC family protein</fullName>
    </submittedName>
</protein>
<dbReference type="CDD" id="cd07247">
    <property type="entry name" value="SgaA_N_like"/>
    <property type="match status" value="1"/>
</dbReference>
<evidence type="ECO:0000313" key="2">
    <source>
        <dbReference type="EMBL" id="MDO7788844.1"/>
    </source>
</evidence>
<name>A0AAW7ZHU2_9FIRM</name>
<dbReference type="AlphaFoldDB" id="A0AAW7ZHU2"/>
<comment type="caution">
    <text evidence="2">The sequence shown here is derived from an EMBL/GenBank/DDBJ whole genome shotgun (WGS) entry which is preliminary data.</text>
</comment>
<dbReference type="Proteomes" id="UP001172911">
    <property type="component" value="Unassembled WGS sequence"/>
</dbReference>
<reference evidence="2" key="1">
    <citation type="journal article" date="2023" name="J. Hazard. Mater.">
        <title>Anaerobic biodegradation of pyrene and benzo[a]pyrene by a new sulfate-reducing Desulforamulus aquiferis strain DSA.</title>
        <authorList>
            <person name="Zhang Z."/>
            <person name="Sun J."/>
            <person name="Gong X."/>
            <person name="Wang C."/>
            <person name="Wang H."/>
        </authorList>
    </citation>
    <scope>NUCLEOTIDE SEQUENCE</scope>
    <source>
        <strain evidence="2">DSA</strain>
    </source>
</reference>
<dbReference type="PROSITE" id="PS51819">
    <property type="entry name" value="VOC"/>
    <property type="match status" value="1"/>
</dbReference>
<keyword evidence="3" id="KW-1185">Reference proteome</keyword>
<dbReference type="Gene3D" id="3.10.180.10">
    <property type="entry name" value="2,3-Dihydroxybiphenyl 1,2-Dioxygenase, domain 1"/>
    <property type="match status" value="1"/>
</dbReference>
<dbReference type="InterPro" id="IPR053863">
    <property type="entry name" value="Glyoxy/Ble-like_N"/>
</dbReference>
<organism evidence="2 3">
    <name type="scientific">Desulforamulus aquiferis</name>
    <dbReference type="NCBI Taxonomy" id="1397668"/>
    <lineage>
        <taxon>Bacteria</taxon>
        <taxon>Bacillati</taxon>
        <taxon>Bacillota</taxon>
        <taxon>Clostridia</taxon>
        <taxon>Eubacteriales</taxon>
        <taxon>Peptococcaceae</taxon>
        <taxon>Desulforamulus</taxon>
    </lineage>
</organism>
<gene>
    <name evidence="2" type="ORF">P6N53_16620</name>
</gene>
<dbReference type="RefSeq" id="WP_304545142.1">
    <property type="nucleotide sequence ID" value="NZ_JARPTC010000025.1"/>
</dbReference>
<reference evidence="2" key="2">
    <citation type="submission" date="2023-03" db="EMBL/GenBank/DDBJ databases">
        <authorList>
            <person name="Zhang Z."/>
        </authorList>
    </citation>
    <scope>NUCLEOTIDE SEQUENCE</scope>
    <source>
        <strain evidence="2">DSA</strain>
    </source>
</reference>
<accession>A0AAW7ZHU2</accession>
<proteinExistence type="predicted"/>
<evidence type="ECO:0000259" key="1">
    <source>
        <dbReference type="PROSITE" id="PS51819"/>
    </source>
</evidence>
<dbReference type="InterPro" id="IPR029068">
    <property type="entry name" value="Glyas_Bleomycin-R_OHBP_Dase"/>
</dbReference>
<sequence length="111" mass="12274">MPDSFCHIEIPVKDMLRAKAFYEKMFGWHIKVQEAGNYALFAGGGFRRVASIDAGGITPFIRVEDLKRSVGRLEDLGAIVLVPWETAGNEGKCAFFKDPEGNVLGLFQVNP</sequence>
<dbReference type="InterPro" id="IPR037523">
    <property type="entry name" value="VOC_core"/>
</dbReference>
<evidence type="ECO:0000313" key="3">
    <source>
        <dbReference type="Proteomes" id="UP001172911"/>
    </source>
</evidence>
<dbReference type="EMBL" id="JARPTC010000025">
    <property type="protein sequence ID" value="MDO7788844.1"/>
    <property type="molecule type" value="Genomic_DNA"/>
</dbReference>
<dbReference type="PANTHER" id="PTHR33993">
    <property type="entry name" value="GLYOXALASE-RELATED"/>
    <property type="match status" value="1"/>
</dbReference>
<feature type="domain" description="VOC" evidence="1">
    <location>
        <begin position="4"/>
        <end position="109"/>
    </location>
</feature>